<name>A0ABX8XDE4_SHEPU</name>
<sequence>MTHYKREFGEDFNLGFNLADFPWLKDKSWHNDVSPSFTFKAGSQYLVLWVDYEDSDSRELGQERYLVMTAINEGTEAAPEIYTGEDSEVVLATESPSELTAYLRQLASAH</sequence>
<reference evidence="1 2" key="1">
    <citation type="submission" date="2021-08" db="EMBL/GenBank/DDBJ databases">
        <title>Shewanella putrefaciens YZ-J, complete genome.</title>
        <authorList>
            <person name="Yi Z."/>
        </authorList>
    </citation>
    <scope>NUCLEOTIDE SEQUENCE [LARGE SCALE GENOMIC DNA]</scope>
    <source>
        <strain evidence="1 2">YZ-J</strain>
    </source>
</reference>
<evidence type="ECO:0000313" key="2">
    <source>
        <dbReference type="Proteomes" id="UP000827084"/>
    </source>
</evidence>
<accession>A0ABX8XDE4</accession>
<proteinExistence type="predicted"/>
<protein>
    <submittedName>
        <fullName evidence="1">Uncharacterized protein</fullName>
    </submittedName>
</protein>
<dbReference type="GeneID" id="67442238"/>
<gene>
    <name evidence="1" type="ORF">K3G22_03230</name>
</gene>
<dbReference type="RefSeq" id="WP_025007905.1">
    <property type="nucleotide sequence ID" value="NZ_BMPK01000004.1"/>
</dbReference>
<keyword evidence="2" id="KW-1185">Reference proteome</keyword>
<dbReference type="EMBL" id="CP080635">
    <property type="protein sequence ID" value="QYX73450.1"/>
    <property type="molecule type" value="Genomic_DNA"/>
</dbReference>
<evidence type="ECO:0000313" key="1">
    <source>
        <dbReference type="EMBL" id="QYX73450.1"/>
    </source>
</evidence>
<organism evidence="1 2">
    <name type="scientific">Shewanella putrefaciens</name>
    <name type="common">Pseudomonas putrefaciens</name>
    <dbReference type="NCBI Taxonomy" id="24"/>
    <lineage>
        <taxon>Bacteria</taxon>
        <taxon>Pseudomonadati</taxon>
        <taxon>Pseudomonadota</taxon>
        <taxon>Gammaproteobacteria</taxon>
        <taxon>Alteromonadales</taxon>
        <taxon>Shewanellaceae</taxon>
        <taxon>Shewanella</taxon>
    </lineage>
</organism>
<dbReference type="Proteomes" id="UP000827084">
    <property type="component" value="Chromosome"/>
</dbReference>